<dbReference type="Proteomes" id="UP000054773">
    <property type="component" value="Unassembled WGS sequence"/>
</dbReference>
<name>A0A0W0TG13_LEGER</name>
<dbReference type="STRING" id="448.Lery_2564"/>
<comment type="caution">
    <text evidence="2">The sequence shown here is derived from an EMBL/GenBank/DDBJ whole genome shotgun (WGS) entry which is preliminary data.</text>
</comment>
<protein>
    <recommendedName>
        <fullName evidence="1">Thioredoxin domain-containing protein</fullName>
    </recommendedName>
</protein>
<accession>A0A0W0TG13</accession>
<dbReference type="EMBL" id="LNYA01000034">
    <property type="protein sequence ID" value="KTC94397.1"/>
    <property type="molecule type" value="Genomic_DNA"/>
</dbReference>
<sequence length="133" mass="15269">MDNIKGVLIAVVIYSLSSLGLASDTVPHQTVQPMHFTYSQFKAAKRSNLPFMVAFHKKNCSRCKRQQQILRELFRAPEFMALRLLIVDFDDADLVKQFDVTFHDTLIFYRGPREVSRSHGLLEARAIKQQITG</sequence>
<proteinExistence type="predicted"/>
<dbReference type="Gene3D" id="3.40.30.10">
    <property type="entry name" value="Glutaredoxin"/>
    <property type="match status" value="1"/>
</dbReference>
<feature type="domain" description="Thioredoxin" evidence="1">
    <location>
        <begin position="36"/>
        <end position="131"/>
    </location>
</feature>
<evidence type="ECO:0000313" key="3">
    <source>
        <dbReference type="Proteomes" id="UP000054773"/>
    </source>
</evidence>
<evidence type="ECO:0000313" key="2">
    <source>
        <dbReference type="EMBL" id="KTC94397.1"/>
    </source>
</evidence>
<dbReference type="InterPro" id="IPR036249">
    <property type="entry name" value="Thioredoxin-like_sf"/>
</dbReference>
<keyword evidence="3" id="KW-1185">Reference proteome</keyword>
<dbReference type="PATRIC" id="fig|448.7.peg.2689"/>
<dbReference type="AlphaFoldDB" id="A0A0W0TG13"/>
<evidence type="ECO:0000259" key="1">
    <source>
        <dbReference type="Pfam" id="PF00085"/>
    </source>
</evidence>
<dbReference type="Pfam" id="PF00085">
    <property type="entry name" value="Thioredoxin"/>
    <property type="match status" value="1"/>
</dbReference>
<dbReference type="OrthoDB" id="9798454at2"/>
<reference evidence="2 3" key="1">
    <citation type="submission" date="2015-11" db="EMBL/GenBank/DDBJ databases">
        <title>Genomic analysis of 38 Legionella species identifies large and diverse effector repertoires.</title>
        <authorList>
            <person name="Burstein D."/>
            <person name="Amaro F."/>
            <person name="Zusman T."/>
            <person name="Lifshitz Z."/>
            <person name="Cohen O."/>
            <person name="Gilbert J.A."/>
            <person name="Pupko T."/>
            <person name="Shuman H.A."/>
            <person name="Segal G."/>
        </authorList>
    </citation>
    <scope>NUCLEOTIDE SEQUENCE [LARGE SCALE GENOMIC DNA]</scope>
    <source>
        <strain evidence="2 3">SE-32A-C8</strain>
    </source>
</reference>
<dbReference type="RefSeq" id="WP_058527651.1">
    <property type="nucleotide sequence ID" value="NZ_CAAAHY010000013.1"/>
</dbReference>
<gene>
    <name evidence="2" type="ORF">Lery_2564</name>
</gene>
<dbReference type="CDD" id="cd02947">
    <property type="entry name" value="TRX_family"/>
    <property type="match status" value="1"/>
</dbReference>
<dbReference type="SUPFAM" id="SSF52833">
    <property type="entry name" value="Thioredoxin-like"/>
    <property type="match status" value="1"/>
</dbReference>
<dbReference type="InterPro" id="IPR013766">
    <property type="entry name" value="Thioredoxin_domain"/>
</dbReference>
<organism evidence="2 3">
    <name type="scientific">Legionella erythra</name>
    <dbReference type="NCBI Taxonomy" id="448"/>
    <lineage>
        <taxon>Bacteria</taxon>
        <taxon>Pseudomonadati</taxon>
        <taxon>Pseudomonadota</taxon>
        <taxon>Gammaproteobacteria</taxon>
        <taxon>Legionellales</taxon>
        <taxon>Legionellaceae</taxon>
        <taxon>Legionella</taxon>
    </lineage>
</organism>